<name>A0ACC0LAV7_RHOML</name>
<keyword evidence="2" id="KW-1185">Reference proteome</keyword>
<reference evidence="1" key="1">
    <citation type="submission" date="2022-02" db="EMBL/GenBank/DDBJ databases">
        <title>Plant Genome Project.</title>
        <authorList>
            <person name="Zhang R.-G."/>
        </authorList>
    </citation>
    <scope>NUCLEOTIDE SEQUENCE</scope>
    <source>
        <strain evidence="1">AT1</strain>
    </source>
</reference>
<organism evidence="1 2">
    <name type="scientific">Rhododendron molle</name>
    <name type="common">Chinese azalea</name>
    <name type="synonym">Azalea mollis</name>
    <dbReference type="NCBI Taxonomy" id="49168"/>
    <lineage>
        <taxon>Eukaryota</taxon>
        <taxon>Viridiplantae</taxon>
        <taxon>Streptophyta</taxon>
        <taxon>Embryophyta</taxon>
        <taxon>Tracheophyta</taxon>
        <taxon>Spermatophyta</taxon>
        <taxon>Magnoliopsida</taxon>
        <taxon>eudicotyledons</taxon>
        <taxon>Gunneridae</taxon>
        <taxon>Pentapetalae</taxon>
        <taxon>asterids</taxon>
        <taxon>Ericales</taxon>
        <taxon>Ericaceae</taxon>
        <taxon>Ericoideae</taxon>
        <taxon>Rhodoreae</taxon>
        <taxon>Rhododendron</taxon>
    </lineage>
</organism>
<proteinExistence type="predicted"/>
<dbReference type="Proteomes" id="UP001062846">
    <property type="component" value="Chromosome 13"/>
</dbReference>
<evidence type="ECO:0000313" key="1">
    <source>
        <dbReference type="EMBL" id="KAI8525514.1"/>
    </source>
</evidence>
<comment type="caution">
    <text evidence="1">The sequence shown here is derived from an EMBL/GenBank/DDBJ whole genome shotgun (WGS) entry which is preliminary data.</text>
</comment>
<protein>
    <submittedName>
        <fullName evidence="1">Uncharacterized protein</fullName>
    </submittedName>
</protein>
<dbReference type="EMBL" id="CM046400">
    <property type="protein sequence ID" value="KAI8525514.1"/>
    <property type="molecule type" value="Genomic_DNA"/>
</dbReference>
<sequence>MEIDHVPDRIIDGRRKVGQTTPRTKCPAPFLSKTYDLLEEEEEREADGSGSGGGGRRIVSWNDEGTGFVVWSPAEFSELMLPKYFKHSNFSSFIRQLNTYGFKKTASKRWEFQREKFQKGARHLLVEITRKKGEPSAFPAYLEASIDHTGTAAVEEQNHRLLLMEENKNLRREREELEMQIAHFKALEMKLLGCLSQYMSNHKPKEEAKLDLW</sequence>
<gene>
    <name evidence="1" type="ORF">RHMOL_Rhmol13G0236000</name>
</gene>
<accession>A0ACC0LAV7</accession>
<evidence type="ECO:0000313" key="2">
    <source>
        <dbReference type="Proteomes" id="UP001062846"/>
    </source>
</evidence>